<evidence type="ECO:0000313" key="3">
    <source>
        <dbReference type="Proteomes" id="UP000008983"/>
    </source>
</evidence>
<gene>
    <name evidence="2" type="ORF">IMG5_102510</name>
</gene>
<sequence length="379" mass="46730">MEIKNNHNKLNTIPQNNNSEQIQKITNKYNSQSLSEKNQKNLQLIKQKQQEQILNNENQKKIQQQKIYITVYIQKLQVFIYLYIYIFIYLYILYLFIYIIFQIFYAILFLKKSNYLKKNYQIQDYLIFNPKQIKKKNQQINLKTLNKNLKTFYKFNKNLLLIFHLIYFLNKKADDQKKKNQFKNYNKINLKNQIRLFQKNLKITQVHNQYMNKQKKINKQFILMLFTLKPVVIVKALKQIKIIILYIRIQINFLIDIYLLYVMDMVFMDMMFLHLLEMHIQVYQKIYFREIQIVYMKNILVVVQDFLFYNFLRNYQKVKLIVLLVDLHLLLFQLLKRRFGVQTQEILELFQPNKIKLIFGMQKNYHMTIKLITWKKKKN</sequence>
<accession>G0QSN5</accession>
<dbReference type="AlphaFoldDB" id="G0QSN5"/>
<feature type="transmembrane region" description="Helical" evidence="1">
    <location>
        <begin position="92"/>
        <end position="110"/>
    </location>
</feature>
<name>G0QSN5_ICHMU</name>
<dbReference type="InParanoid" id="G0QSN5"/>
<keyword evidence="1" id="KW-0812">Transmembrane</keyword>
<dbReference type="GeneID" id="14907916"/>
<dbReference type="EMBL" id="GL983819">
    <property type="protein sequence ID" value="EGR31751.1"/>
    <property type="molecule type" value="Genomic_DNA"/>
</dbReference>
<dbReference type="RefSeq" id="XP_004035237.1">
    <property type="nucleotide sequence ID" value="XM_004035189.1"/>
</dbReference>
<dbReference type="Proteomes" id="UP000008983">
    <property type="component" value="Unassembled WGS sequence"/>
</dbReference>
<feature type="transmembrane region" description="Helical" evidence="1">
    <location>
        <begin position="67"/>
        <end position="86"/>
    </location>
</feature>
<reference evidence="2 3" key="1">
    <citation type="submission" date="2011-07" db="EMBL/GenBank/DDBJ databases">
        <authorList>
            <person name="Coyne R."/>
            <person name="Brami D."/>
            <person name="Johnson J."/>
            <person name="Hostetler J."/>
            <person name="Hannick L."/>
            <person name="Clark T."/>
            <person name="Cassidy-Hanley D."/>
            <person name="Inman J."/>
        </authorList>
    </citation>
    <scope>NUCLEOTIDE SEQUENCE [LARGE SCALE GENOMIC DNA]</scope>
    <source>
        <strain evidence="2 3">G5</strain>
    </source>
</reference>
<organism evidence="2 3">
    <name type="scientific">Ichthyophthirius multifiliis</name>
    <name type="common">White spot disease agent</name>
    <name type="synonym">Ich</name>
    <dbReference type="NCBI Taxonomy" id="5932"/>
    <lineage>
        <taxon>Eukaryota</taxon>
        <taxon>Sar</taxon>
        <taxon>Alveolata</taxon>
        <taxon>Ciliophora</taxon>
        <taxon>Intramacronucleata</taxon>
        <taxon>Oligohymenophorea</taxon>
        <taxon>Hymenostomatida</taxon>
        <taxon>Ophryoglenina</taxon>
        <taxon>Ichthyophthirius</taxon>
    </lineage>
</organism>
<keyword evidence="3" id="KW-1185">Reference proteome</keyword>
<proteinExistence type="predicted"/>
<evidence type="ECO:0000256" key="1">
    <source>
        <dbReference type="SAM" id="Phobius"/>
    </source>
</evidence>
<evidence type="ECO:0000313" key="2">
    <source>
        <dbReference type="EMBL" id="EGR31751.1"/>
    </source>
</evidence>
<keyword evidence="1" id="KW-1133">Transmembrane helix</keyword>
<feature type="transmembrane region" description="Helical" evidence="1">
    <location>
        <begin position="253"/>
        <end position="273"/>
    </location>
</feature>
<keyword evidence="1" id="KW-0472">Membrane</keyword>
<evidence type="ECO:0008006" key="4">
    <source>
        <dbReference type="Google" id="ProtNLM"/>
    </source>
</evidence>
<feature type="transmembrane region" description="Helical" evidence="1">
    <location>
        <begin position="294"/>
        <end position="312"/>
    </location>
</feature>
<protein>
    <recommendedName>
        <fullName evidence="4">Transmembrane protein</fullName>
    </recommendedName>
</protein>